<reference evidence="1 2" key="1">
    <citation type="submission" date="2024-09" db="EMBL/GenBank/DDBJ databases">
        <authorList>
            <person name="Sun Q."/>
            <person name="Mori K."/>
        </authorList>
    </citation>
    <scope>NUCLEOTIDE SEQUENCE [LARGE SCALE GENOMIC DNA]</scope>
    <source>
        <strain evidence="1 2">TBRC 2205</strain>
    </source>
</reference>
<name>A0ABV6NYC8_9ACTN</name>
<protein>
    <submittedName>
        <fullName evidence="1">Uncharacterized protein</fullName>
    </submittedName>
</protein>
<sequence>MTIPLTPGDYYAKSELEAMSPPPDTVSHVQKLTVAGPWAPARPLRFDGVIAMVERNGHLEYDMPKRLKGKGTYLFLNLTHQPNEAVFGQVVPGTTDADVSAYFAALRSGQMPKPTFVSRVGGLMAMSPNHWAELTIDFPPGLYSVQSFYRNPDTGVGRVYEGFHRVVEFY</sequence>
<organism evidence="1 2">
    <name type="scientific">Plantactinospora siamensis</name>
    <dbReference type="NCBI Taxonomy" id="555372"/>
    <lineage>
        <taxon>Bacteria</taxon>
        <taxon>Bacillati</taxon>
        <taxon>Actinomycetota</taxon>
        <taxon>Actinomycetes</taxon>
        <taxon>Micromonosporales</taxon>
        <taxon>Micromonosporaceae</taxon>
        <taxon>Plantactinospora</taxon>
    </lineage>
</organism>
<accession>A0ABV6NYC8</accession>
<dbReference type="RefSeq" id="WP_377338829.1">
    <property type="nucleotide sequence ID" value="NZ_JBHLUE010000011.1"/>
</dbReference>
<dbReference type="Proteomes" id="UP001589894">
    <property type="component" value="Unassembled WGS sequence"/>
</dbReference>
<comment type="caution">
    <text evidence="1">The sequence shown here is derived from an EMBL/GenBank/DDBJ whole genome shotgun (WGS) entry which is preliminary data.</text>
</comment>
<proteinExistence type="predicted"/>
<dbReference type="EMBL" id="JBHLUE010000011">
    <property type="protein sequence ID" value="MFC0565207.1"/>
    <property type="molecule type" value="Genomic_DNA"/>
</dbReference>
<evidence type="ECO:0000313" key="1">
    <source>
        <dbReference type="EMBL" id="MFC0565207.1"/>
    </source>
</evidence>
<keyword evidence="2" id="KW-1185">Reference proteome</keyword>
<gene>
    <name evidence="1" type="ORF">ACFFHU_13810</name>
</gene>
<evidence type="ECO:0000313" key="2">
    <source>
        <dbReference type="Proteomes" id="UP001589894"/>
    </source>
</evidence>